<proteinExistence type="predicted"/>
<feature type="transmembrane region" description="Helical" evidence="1">
    <location>
        <begin position="6"/>
        <end position="25"/>
    </location>
</feature>
<keyword evidence="1" id="KW-0812">Transmembrane</keyword>
<reference evidence="2" key="1">
    <citation type="submission" date="2014-11" db="EMBL/GenBank/DDBJ databases">
        <authorList>
            <person name="Amaro Gonzalez C."/>
        </authorList>
    </citation>
    <scope>NUCLEOTIDE SEQUENCE</scope>
</reference>
<keyword evidence="1" id="KW-1133">Transmembrane helix</keyword>
<name>A0A0E9XN30_ANGAN</name>
<accession>A0A0E9XN30</accession>
<protein>
    <submittedName>
        <fullName evidence="2">Uncharacterized protein</fullName>
    </submittedName>
</protein>
<evidence type="ECO:0000256" key="1">
    <source>
        <dbReference type="SAM" id="Phobius"/>
    </source>
</evidence>
<reference evidence="2" key="2">
    <citation type="journal article" date="2015" name="Fish Shellfish Immunol.">
        <title>Early steps in the European eel (Anguilla anguilla)-Vibrio vulnificus interaction in the gills: Role of the RtxA13 toxin.</title>
        <authorList>
            <person name="Callol A."/>
            <person name="Pajuelo D."/>
            <person name="Ebbesson L."/>
            <person name="Teles M."/>
            <person name="MacKenzie S."/>
            <person name="Amaro C."/>
        </authorList>
    </citation>
    <scope>NUCLEOTIDE SEQUENCE</scope>
</reference>
<dbReference type="AlphaFoldDB" id="A0A0E9XN30"/>
<dbReference type="EMBL" id="GBXM01004508">
    <property type="protein sequence ID" value="JAI04070.1"/>
    <property type="molecule type" value="Transcribed_RNA"/>
</dbReference>
<keyword evidence="1" id="KW-0472">Membrane</keyword>
<sequence>MKFKLYAEFLFVTFCKAVLGIVIYVKTVKMYSFILHCVDCFESKPY</sequence>
<organism evidence="2">
    <name type="scientific">Anguilla anguilla</name>
    <name type="common">European freshwater eel</name>
    <name type="synonym">Muraena anguilla</name>
    <dbReference type="NCBI Taxonomy" id="7936"/>
    <lineage>
        <taxon>Eukaryota</taxon>
        <taxon>Metazoa</taxon>
        <taxon>Chordata</taxon>
        <taxon>Craniata</taxon>
        <taxon>Vertebrata</taxon>
        <taxon>Euteleostomi</taxon>
        <taxon>Actinopterygii</taxon>
        <taxon>Neopterygii</taxon>
        <taxon>Teleostei</taxon>
        <taxon>Anguilliformes</taxon>
        <taxon>Anguillidae</taxon>
        <taxon>Anguilla</taxon>
    </lineage>
</organism>
<evidence type="ECO:0000313" key="2">
    <source>
        <dbReference type="EMBL" id="JAI04070.1"/>
    </source>
</evidence>